<organism evidence="4 5">
    <name type="scientific">Leptidea sinapis</name>
    <dbReference type="NCBI Taxonomy" id="189913"/>
    <lineage>
        <taxon>Eukaryota</taxon>
        <taxon>Metazoa</taxon>
        <taxon>Ecdysozoa</taxon>
        <taxon>Arthropoda</taxon>
        <taxon>Hexapoda</taxon>
        <taxon>Insecta</taxon>
        <taxon>Pterygota</taxon>
        <taxon>Neoptera</taxon>
        <taxon>Endopterygota</taxon>
        <taxon>Lepidoptera</taxon>
        <taxon>Glossata</taxon>
        <taxon>Ditrysia</taxon>
        <taxon>Papilionoidea</taxon>
        <taxon>Pieridae</taxon>
        <taxon>Dismorphiinae</taxon>
        <taxon>Leptidea</taxon>
    </lineage>
</organism>
<dbReference type="InterPro" id="IPR044145">
    <property type="entry name" value="IF2_II"/>
</dbReference>
<dbReference type="GO" id="GO:0005525">
    <property type="term" value="F:GTP binding"/>
    <property type="evidence" value="ECO:0007669"/>
    <property type="project" value="UniProtKB-KW"/>
</dbReference>
<dbReference type="EMBL" id="FZQP02001482">
    <property type="protein sequence ID" value="VVC93010.1"/>
    <property type="molecule type" value="Genomic_DNA"/>
</dbReference>
<protein>
    <recommendedName>
        <fullName evidence="3">Elongation factor G-like domain-containing protein</fullName>
    </recommendedName>
</protein>
<evidence type="ECO:0000256" key="2">
    <source>
        <dbReference type="ARBA" id="ARBA00023134"/>
    </source>
</evidence>
<dbReference type="GO" id="GO:0005737">
    <property type="term" value="C:cytoplasm"/>
    <property type="evidence" value="ECO:0007669"/>
    <property type="project" value="TreeGrafter"/>
</dbReference>
<evidence type="ECO:0000259" key="3">
    <source>
        <dbReference type="Pfam" id="PF22042"/>
    </source>
</evidence>
<dbReference type="InterPro" id="IPR015760">
    <property type="entry name" value="TIF_IF2"/>
</dbReference>
<dbReference type="GO" id="GO:0003743">
    <property type="term" value="F:translation initiation factor activity"/>
    <property type="evidence" value="ECO:0007669"/>
    <property type="project" value="TreeGrafter"/>
</dbReference>
<reference evidence="4 5" key="1">
    <citation type="submission" date="2017-07" db="EMBL/GenBank/DDBJ databases">
        <authorList>
            <person name="Talla V."/>
            <person name="Backstrom N."/>
        </authorList>
    </citation>
    <scope>NUCLEOTIDE SEQUENCE [LARGE SCALE GENOMIC DNA]</scope>
</reference>
<evidence type="ECO:0000256" key="1">
    <source>
        <dbReference type="ARBA" id="ARBA00022741"/>
    </source>
</evidence>
<dbReference type="Gene3D" id="2.40.30.10">
    <property type="entry name" value="Translation factors"/>
    <property type="match status" value="1"/>
</dbReference>
<evidence type="ECO:0000313" key="5">
    <source>
        <dbReference type="Proteomes" id="UP000324832"/>
    </source>
</evidence>
<sequence length="158" mass="17330">MELRADPGGLAEGIVIEAELDHKLGKQATVLVQRGTLRKGCVIVAGHGWGKVRLLRSAEGTLVSEAPPSTPVSVLGWRELPSAGDQVLEVESERMRDRQASDEQAIAARSAQHHALYRRELERKRALGRFRVRRAGPREKMLPAGDLGPALNVMWTAQ</sequence>
<dbReference type="Proteomes" id="UP000324832">
    <property type="component" value="Unassembled WGS sequence"/>
</dbReference>
<feature type="domain" description="Elongation factor G-like" evidence="3">
    <location>
        <begin position="11"/>
        <end position="89"/>
    </location>
</feature>
<dbReference type="InterPro" id="IPR053905">
    <property type="entry name" value="EF-G-like_DII"/>
</dbReference>
<dbReference type="InterPro" id="IPR009000">
    <property type="entry name" value="Transl_B-barrel_sf"/>
</dbReference>
<dbReference type="SUPFAM" id="SSF50447">
    <property type="entry name" value="Translation proteins"/>
    <property type="match status" value="1"/>
</dbReference>
<accession>A0A5E4Q5J6</accession>
<dbReference type="AlphaFoldDB" id="A0A5E4Q5J6"/>
<dbReference type="PANTHER" id="PTHR43381">
    <property type="entry name" value="TRANSLATION INITIATION FACTOR IF-2-RELATED"/>
    <property type="match status" value="1"/>
</dbReference>
<gene>
    <name evidence="4" type="ORF">LSINAPIS_LOCUS5297</name>
</gene>
<dbReference type="CDD" id="cd03702">
    <property type="entry name" value="IF2_mtIF2_II"/>
    <property type="match status" value="1"/>
</dbReference>
<dbReference type="Pfam" id="PF22042">
    <property type="entry name" value="EF-G_D2"/>
    <property type="match status" value="1"/>
</dbReference>
<proteinExistence type="predicted"/>
<dbReference type="PANTHER" id="PTHR43381:SF20">
    <property type="entry name" value="TRANSLATION INITIATION FACTOR IF-2, MITOCHONDRIAL"/>
    <property type="match status" value="1"/>
</dbReference>
<keyword evidence="5" id="KW-1185">Reference proteome</keyword>
<name>A0A5E4Q5J6_9NEOP</name>
<keyword evidence="2" id="KW-0342">GTP-binding</keyword>
<keyword evidence="1" id="KW-0547">Nucleotide-binding</keyword>
<evidence type="ECO:0000313" key="4">
    <source>
        <dbReference type="EMBL" id="VVC93010.1"/>
    </source>
</evidence>